<dbReference type="PANTHER" id="PTHR30419">
    <property type="entry name" value="HTH-TYPE TRANSCRIPTIONAL REGULATOR YBHD"/>
    <property type="match status" value="1"/>
</dbReference>
<sequence>MELRQIKHLITLAKLQHFNRAATELNLAQPSLSRSIQRLEGVLGVKLLERNSRNVKLTPYGEVVINHGQRILKSVGQLKDELNTMKRSGAGEVVIGASPILASRILGSVIGDFIRQHPWYRVDLIVGDWKSLYEQLLTGAISVFFAESSGTGLAKSNDIELIPLTNFKTVFCCRPHHPIFGKPSAVRLDDLKDYPLAVPLGLPGELATAFGGVLTNGRHDKAGLIRFEQFNPIKVSLQKCDMVALVPEALISRELEEGDLVSFVPDDMPSVSIGLCAVVLKSESRSPGVYEFLKCLKEFEY</sequence>
<dbReference type="InterPro" id="IPR036388">
    <property type="entry name" value="WH-like_DNA-bd_sf"/>
</dbReference>
<dbReference type="InterPro" id="IPR036390">
    <property type="entry name" value="WH_DNA-bd_sf"/>
</dbReference>
<evidence type="ECO:0000256" key="1">
    <source>
        <dbReference type="ARBA" id="ARBA00009437"/>
    </source>
</evidence>
<organism evidence="6 7">
    <name type="scientific">Shewanella corallii</name>
    <dbReference type="NCBI Taxonomy" id="560080"/>
    <lineage>
        <taxon>Bacteria</taxon>
        <taxon>Pseudomonadati</taxon>
        <taxon>Pseudomonadota</taxon>
        <taxon>Gammaproteobacteria</taxon>
        <taxon>Alteromonadales</taxon>
        <taxon>Shewanellaceae</taxon>
        <taxon>Shewanella</taxon>
    </lineage>
</organism>
<dbReference type="Gene3D" id="3.40.190.290">
    <property type="match status" value="1"/>
</dbReference>
<evidence type="ECO:0000256" key="3">
    <source>
        <dbReference type="ARBA" id="ARBA00023125"/>
    </source>
</evidence>
<dbReference type="PANTHER" id="PTHR30419:SF8">
    <property type="entry name" value="NITROGEN ASSIMILATION TRANSCRIPTIONAL ACTIVATOR-RELATED"/>
    <property type="match status" value="1"/>
</dbReference>
<dbReference type="CDD" id="cd05466">
    <property type="entry name" value="PBP2_LTTR_substrate"/>
    <property type="match status" value="1"/>
</dbReference>
<keyword evidence="3" id="KW-0238">DNA-binding</keyword>
<protein>
    <submittedName>
        <fullName evidence="6">LysR family transcriptional regulator</fullName>
    </submittedName>
</protein>
<evidence type="ECO:0000259" key="5">
    <source>
        <dbReference type="PROSITE" id="PS50931"/>
    </source>
</evidence>
<dbReference type="EMBL" id="JAKIKT010000009">
    <property type="protein sequence ID" value="MCL2915846.1"/>
    <property type="molecule type" value="Genomic_DNA"/>
</dbReference>
<comment type="similarity">
    <text evidence="1">Belongs to the LysR transcriptional regulatory family.</text>
</comment>
<evidence type="ECO:0000313" key="7">
    <source>
        <dbReference type="Proteomes" id="UP001202831"/>
    </source>
</evidence>
<keyword evidence="2" id="KW-0805">Transcription regulation</keyword>
<comment type="caution">
    <text evidence="6">The sequence shown here is derived from an EMBL/GenBank/DDBJ whole genome shotgun (WGS) entry which is preliminary data.</text>
</comment>
<dbReference type="PROSITE" id="PS50931">
    <property type="entry name" value="HTH_LYSR"/>
    <property type="match status" value="1"/>
</dbReference>
<name>A0ABT0NBM4_9GAMM</name>
<dbReference type="InterPro" id="IPR000847">
    <property type="entry name" value="LysR_HTH_N"/>
</dbReference>
<evidence type="ECO:0000313" key="6">
    <source>
        <dbReference type="EMBL" id="MCL2915846.1"/>
    </source>
</evidence>
<dbReference type="Pfam" id="PF03466">
    <property type="entry name" value="LysR_substrate"/>
    <property type="match status" value="1"/>
</dbReference>
<dbReference type="SUPFAM" id="SSF46785">
    <property type="entry name" value="Winged helix' DNA-binding domain"/>
    <property type="match status" value="1"/>
</dbReference>
<feature type="domain" description="HTH lysR-type" evidence="5">
    <location>
        <begin position="1"/>
        <end position="58"/>
    </location>
</feature>
<accession>A0ABT0NBM4</accession>
<dbReference type="RefSeq" id="WP_249250405.1">
    <property type="nucleotide sequence ID" value="NZ_JAKIKT010000009.1"/>
</dbReference>
<dbReference type="InterPro" id="IPR005119">
    <property type="entry name" value="LysR_subst-bd"/>
</dbReference>
<gene>
    <name evidence="6" type="ORF">L2725_19060</name>
</gene>
<proteinExistence type="inferred from homology"/>
<dbReference type="Gene3D" id="1.10.10.10">
    <property type="entry name" value="Winged helix-like DNA-binding domain superfamily/Winged helix DNA-binding domain"/>
    <property type="match status" value="1"/>
</dbReference>
<dbReference type="PRINTS" id="PR00039">
    <property type="entry name" value="HTHLYSR"/>
</dbReference>
<dbReference type="Pfam" id="PF00126">
    <property type="entry name" value="HTH_1"/>
    <property type="match status" value="1"/>
</dbReference>
<evidence type="ECO:0000256" key="4">
    <source>
        <dbReference type="ARBA" id="ARBA00023163"/>
    </source>
</evidence>
<keyword evidence="7" id="KW-1185">Reference proteome</keyword>
<dbReference type="SUPFAM" id="SSF53850">
    <property type="entry name" value="Periplasmic binding protein-like II"/>
    <property type="match status" value="1"/>
</dbReference>
<dbReference type="InterPro" id="IPR050950">
    <property type="entry name" value="HTH-type_LysR_regulators"/>
</dbReference>
<dbReference type="Proteomes" id="UP001202831">
    <property type="component" value="Unassembled WGS sequence"/>
</dbReference>
<keyword evidence="4" id="KW-0804">Transcription</keyword>
<evidence type="ECO:0000256" key="2">
    <source>
        <dbReference type="ARBA" id="ARBA00023015"/>
    </source>
</evidence>
<reference evidence="6 7" key="1">
    <citation type="submission" date="2022-01" db="EMBL/GenBank/DDBJ databases">
        <title>Whole genome-based taxonomy of the Shewanellaceae.</title>
        <authorList>
            <person name="Martin-Rodriguez A.J."/>
        </authorList>
    </citation>
    <scope>NUCLEOTIDE SEQUENCE [LARGE SCALE GENOMIC DNA]</scope>
    <source>
        <strain evidence="6 7">DSM 21332</strain>
    </source>
</reference>